<protein>
    <submittedName>
        <fullName evidence="4">Winged helix DNA-binding domain-containing protein</fullName>
    </submittedName>
</protein>
<dbReference type="OrthoDB" id="5954824at2759"/>
<dbReference type="InterPro" id="IPR036388">
    <property type="entry name" value="WH-like_DNA-bd_sf"/>
</dbReference>
<evidence type="ECO:0000313" key="4">
    <source>
        <dbReference type="EMBL" id="KAF2189886.1"/>
    </source>
</evidence>
<organism evidence="4 5">
    <name type="scientific">Zopfia rhizophila CBS 207.26</name>
    <dbReference type="NCBI Taxonomy" id="1314779"/>
    <lineage>
        <taxon>Eukaryota</taxon>
        <taxon>Fungi</taxon>
        <taxon>Dikarya</taxon>
        <taxon>Ascomycota</taxon>
        <taxon>Pezizomycotina</taxon>
        <taxon>Dothideomycetes</taxon>
        <taxon>Dothideomycetes incertae sedis</taxon>
        <taxon>Zopfiaceae</taxon>
        <taxon>Zopfia</taxon>
    </lineage>
</organism>
<evidence type="ECO:0000256" key="1">
    <source>
        <dbReference type="ARBA" id="ARBA00023125"/>
    </source>
</evidence>
<dbReference type="InterPro" id="IPR050211">
    <property type="entry name" value="FOX_domain-containing"/>
</dbReference>
<dbReference type="Gene3D" id="1.10.10.10">
    <property type="entry name" value="Winged helix-like DNA-binding domain superfamily/Winged helix DNA-binding domain"/>
    <property type="match status" value="1"/>
</dbReference>
<sequence>TKPGYEWAELIGMAILSSLNQELRLDQIYDWISGQFSCYNIAESSWKDSIRRSLSRNHAF</sequence>
<dbReference type="EMBL" id="ML994620">
    <property type="protein sequence ID" value="KAF2189886.1"/>
    <property type="molecule type" value="Genomic_DNA"/>
</dbReference>
<comment type="subcellular location">
    <subcellularLocation>
        <location evidence="2">Nucleus</location>
    </subcellularLocation>
</comment>
<proteinExistence type="predicted"/>
<dbReference type="GO" id="GO:0000981">
    <property type="term" value="F:DNA-binding transcription factor activity, RNA polymerase II-specific"/>
    <property type="evidence" value="ECO:0007669"/>
    <property type="project" value="TreeGrafter"/>
</dbReference>
<name>A0A6A6EJ07_9PEZI</name>
<dbReference type="AlphaFoldDB" id="A0A6A6EJ07"/>
<dbReference type="PANTHER" id="PTHR11829:SF343">
    <property type="entry name" value="FORK-HEAD DOMAIN-CONTAINING PROTEIN"/>
    <property type="match status" value="1"/>
</dbReference>
<keyword evidence="2" id="KW-0539">Nucleus</keyword>
<feature type="domain" description="Fork-head" evidence="3">
    <location>
        <begin position="2"/>
        <end position="60"/>
    </location>
</feature>
<feature type="non-terminal residue" evidence="4">
    <location>
        <position position="1"/>
    </location>
</feature>
<dbReference type="SUPFAM" id="SSF46785">
    <property type="entry name" value="Winged helix' DNA-binding domain"/>
    <property type="match status" value="1"/>
</dbReference>
<feature type="DNA-binding region" description="Fork-head" evidence="2">
    <location>
        <begin position="2"/>
        <end position="60"/>
    </location>
</feature>
<accession>A0A6A6EJ07</accession>
<dbReference type="PROSITE" id="PS50039">
    <property type="entry name" value="FORK_HEAD_3"/>
    <property type="match status" value="1"/>
</dbReference>
<dbReference type="GO" id="GO:0005634">
    <property type="term" value="C:nucleus"/>
    <property type="evidence" value="ECO:0007669"/>
    <property type="project" value="UniProtKB-SubCell"/>
</dbReference>
<keyword evidence="1 2" id="KW-0238">DNA-binding</keyword>
<reference evidence="4" key="1">
    <citation type="journal article" date="2020" name="Stud. Mycol.">
        <title>101 Dothideomycetes genomes: a test case for predicting lifestyles and emergence of pathogens.</title>
        <authorList>
            <person name="Haridas S."/>
            <person name="Albert R."/>
            <person name="Binder M."/>
            <person name="Bloem J."/>
            <person name="Labutti K."/>
            <person name="Salamov A."/>
            <person name="Andreopoulos B."/>
            <person name="Baker S."/>
            <person name="Barry K."/>
            <person name="Bills G."/>
            <person name="Bluhm B."/>
            <person name="Cannon C."/>
            <person name="Castanera R."/>
            <person name="Culley D."/>
            <person name="Daum C."/>
            <person name="Ezra D."/>
            <person name="Gonzalez J."/>
            <person name="Henrissat B."/>
            <person name="Kuo A."/>
            <person name="Liang C."/>
            <person name="Lipzen A."/>
            <person name="Lutzoni F."/>
            <person name="Magnuson J."/>
            <person name="Mondo S."/>
            <person name="Nolan M."/>
            <person name="Ohm R."/>
            <person name="Pangilinan J."/>
            <person name="Park H.-J."/>
            <person name="Ramirez L."/>
            <person name="Alfaro M."/>
            <person name="Sun H."/>
            <person name="Tritt A."/>
            <person name="Yoshinaga Y."/>
            <person name="Zwiers L.-H."/>
            <person name="Turgeon B."/>
            <person name="Goodwin S."/>
            <person name="Spatafora J."/>
            <person name="Crous P."/>
            <person name="Grigoriev I."/>
        </authorList>
    </citation>
    <scope>NUCLEOTIDE SEQUENCE</scope>
    <source>
        <strain evidence="4">CBS 207.26</strain>
    </source>
</reference>
<feature type="non-terminal residue" evidence="4">
    <location>
        <position position="60"/>
    </location>
</feature>
<dbReference type="InterPro" id="IPR036390">
    <property type="entry name" value="WH_DNA-bd_sf"/>
</dbReference>
<dbReference type="PRINTS" id="PR00053">
    <property type="entry name" value="FORKHEAD"/>
</dbReference>
<dbReference type="SMART" id="SM00339">
    <property type="entry name" value="FH"/>
    <property type="match status" value="1"/>
</dbReference>
<gene>
    <name evidence="4" type="ORF">K469DRAFT_460270</name>
</gene>
<dbReference type="GO" id="GO:0000978">
    <property type="term" value="F:RNA polymerase II cis-regulatory region sequence-specific DNA binding"/>
    <property type="evidence" value="ECO:0007669"/>
    <property type="project" value="TreeGrafter"/>
</dbReference>
<evidence type="ECO:0000313" key="5">
    <source>
        <dbReference type="Proteomes" id="UP000800200"/>
    </source>
</evidence>
<dbReference type="Proteomes" id="UP000800200">
    <property type="component" value="Unassembled WGS sequence"/>
</dbReference>
<keyword evidence="5" id="KW-1185">Reference proteome</keyword>
<evidence type="ECO:0000256" key="2">
    <source>
        <dbReference type="PROSITE-ProRule" id="PRU00089"/>
    </source>
</evidence>
<dbReference type="PANTHER" id="PTHR11829">
    <property type="entry name" value="FORKHEAD BOX PROTEIN"/>
    <property type="match status" value="1"/>
</dbReference>
<dbReference type="Pfam" id="PF00250">
    <property type="entry name" value="Forkhead"/>
    <property type="match status" value="1"/>
</dbReference>
<dbReference type="InterPro" id="IPR001766">
    <property type="entry name" value="Fork_head_dom"/>
</dbReference>
<evidence type="ECO:0000259" key="3">
    <source>
        <dbReference type="PROSITE" id="PS50039"/>
    </source>
</evidence>